<proteinExistence type="predicted"/>
<keyword evidence="3" id="KW-1185">Reference proteome</keyword>
<dbReference type="PANTHER" id="PTHR46963">
    <property type="entry name" value="SIMILAR TO RIKEN CDNA E130308A19"/>
    <property type="match status" value="1"/>
</dbReference>
<feature type="compositionally biased region" description="Basic and acidic residues" evidence="1">
    <location>
        <begin position="61"/>
        <end position="72"/>
    </location>
</feature>
<reference evidence="2 3" key="1">
    <citation type="submission" date="2020-06" db="EMBL/GenBank/DDBJ databases">
        <authorList>
            <person name="Li R."/>
            <person name="Bekaert M."/>
        </authorList>
    </citation>
    <scope>NUCLEOTIDE SEQUENCE [LARGE SCALE GENOMIC DNA]</scope>
    <source>
        <strain evidence="3">wild</strain>
    </source>
</reference>
<dbReference type="Proteomes" id="UP000507470">
    <property type="component" value="Unassembled WGS sequence"/>
</dbReference>
<dbReference type="OrthoDB" id="10019975at2759"/>
<sequence>MATDKDNAFEEQSNRHCLLQFGGNSATDDDALWESEDNSNTNELVSEVDSPCCNYWDFSKPRSSDRATKERQTNGTMEYEPTSLKSIQQSISRYLKDNNYRFKFMTDEEFYKSRQTLRAKFKNLKSLGLGNKPNSADPLTDDDINEFYSKM</sequence>
<name>A0A6J7ZXN7_MYTCO</name>
<protein>
    <submittedName>
        <fullName evidence="2">Uncharacterized protein</fullName>
    </submittedName>
</protein>
<evidence type="ECO:0000256" key="1">
    <source>
        <dbReference type="SAM" id="MobiDB-lite"/>
    </source>
</evidence>
<feature type="region of interest" description="Disordered" evidence="1">
    <location>
        <begin position="61"/>
        <end position="82"/>
    </location>
</feature>
<feature type="compositionally biased region" description="Acidic residues" evidence="1">
    <location>
        <begin position="27"/>
        <end position="37"/>
    </location>
</feature>
<dbReference type="PANTHER" id="PTHR46963:SF2">
    <property type="match status" value="1"/>
</dbReference>
<dbReference type="AlphaFoldDB" id="A0A6J7ZXN7"/>
<gene>
    <name evidence="2" type="ORF">MCOR_1111</name>
</gene>
<evidence type="ECO:0000313" key="2">
    <source>
        <dbReference type="EMBL" id="CAC5357435.1"/>
    </source>
</evidence>
<evidence type="ECO:0000313" key="3">
    <source>
        <dbReference type="Proteomes" id="UP000507470"/>
    </source>
</evidence>
<dbReference type="EMBL" id="CACVKT020000204">
    <property type="protein sequence ID" value="CAC5357435.1"/>
    <property type="molecule type" value="Genomic_DNA"/>
</dbReference>
<organism evidence="2 3">
    <name type="scientific">Mytilus coruscus</name>
    <name type="common">Sea mussel</name>
    <dbReference type="NCBI Taxonomy" id="42192"/>
    <lineage>
        <taxon>Eukaryota</taxon>
        <taxon>Metazoa</taxon>
        <taxon>Spiralia</taxon>
        <taxon>Lophotrochozoa</taxon>
        <taxon>Mollusca</taxon>
        <taxon>Bivalvia</taxon>
        <taxon>Autobranchia</taxon>
        <taxon>Pteriomorphia</taxon>
        <taxon>Mytilida</taxon>
        <taxon>Mytiloidea</taxon>
        <taxon>Mytilidae</taxon>
        <taxon>Mytilinae</taxon>
        <taxon>Mytilus</taxon>
    </lineage>
</organism>
<accession>A0A6J7ZXN7</accession>
<dbReference type="InterPro" id="IPR042838">
    <property type="entry name" value="KIAA1958"/>
</dbReference>
<feature type="region of interest" description="Disordered" evidence="1">
    <location>
        <begin position="20"/>
        <end position="45"/>
    </location>
</feature>